<evidence type="ECO:0000313" key="6">
    <source>
        <dbReference type="Proteomes" id="UP000030732"/>
    </source>
</evidence>
<dbReference type="InterPro" id="IPR036390">
    <property type="entry name" value="WH_DNA-bd_sf"/>
</dbReference>
<dbReference type="InterPro" id="IPR036388">
    <property type="entry name" value="WH-like_DNA-bd_sf"/>
</dbReference>
<evidence type="ECO:0000313" key="5">
    <source>
        <dbReference type="EMBL" id="CEK40666.1"/>
    </source>
</evidence>
<protein>
    <submittedName>
        <fullName evidence="5">Transcriptional regulator, BlaI/MecI/CopY family</fullName>
    </submittedName>
</protein>
<dbReference type="RefSeq" id="YP_009195801.1">
    <property type="nucleotide sequence ID" value="NC_028764.1"/>
</dbReference>
<dbReference type="GO" id="GO:0003677">
    <property type="term" value="F:DNA binding"/>
    <property type="evidence" value="ECO:0007669"/>
    <property type="project" value="UniProtKB-KW"/>
</dbReference>
<dbReference type="Pfam" id="PF03965">
    <property type="entry name" value="Penicillinase_R"/>
    <property type="match status" value="1"/>
</dbReference>
<dbReference type="GO" id="GO:0045892">
    <property type="term" value="P:negative regulation of DNA-templated transcription"/>
    <property type="evidence" value="ECO:0007669"/>
    <property type="project" value="InterPro"/>
</dbReference>
<accession>A0A0A8WJP7</accession>
<keyword evidence="4" id="KW-0804">Transcription</keyword>
<evidence type="ECO:0000256" key="3">
    <source>
        <dbReference type="ARBA" id="ARBA00023125"/>
    </source>
</evidence>
<evidence type="ECO:0000256" key="4">
    <source>
        <dbReference type="ARBA" id="ARBA00023163"/>
    </source>
</evidence>
<dbReference type="KEGG" id="vg:26646743"/>
<dbReference type="InterPro" id="IPR005650">
    <property type="entry name" value="BlaI_family"/>
</dbReference>
<dbReference type="OrthoDB" id="25220at10239"/>
<name>A0A0A8WJP7_9CAUD</name>
<dbReference type="Gene3D" id="1.10.4040.10">
    <property type="entry name" value="Penicillinase repressor domain"/>
    <property type="match status" value="1"/>
</dbReference>
<dbReference type="PIRSF" id="PIRSF019455">
    <property type="entry name" value="CopR_AtkY"/>
    <property type="match status" value="1"/>
</dbReference>
<dbReference type="SUPFAM" id="SSF46785">
    <property type="entry name" value="Winged helix' DNA-binding domain"/>
    <property type="match status" value="1"/>
</dbReference>
<keyword evidence="6" id="KW-1185">Reference proteome</keyword>
<dbReference type="GeneID" id="26646743"/>
<keyword evidence="3" id="KW-0238">DNA-binding</keyword>
<gene>
    <name evidence="5" type="ORF">PHICD505_20039</name>
</gene>
<proteinExistence type="inferred from homology"/>
<keyword evidence="2" id="KW-0805">Transcription regulation</keyword>
<evidence type="ECO:0000256" key="2">
    <source>
        <dbReference type="ARBA" id="ARBA00023015"/>
    </source>
</evidence>
<comment type="similarity">
    <text evidence="1">Belongs to the BlaI transcriptional regulatory family.</text>
</comment>
<reference evidence="5 6" key="1">
    <citation type="submission" date="2014-12" db="EMBL/GenBank/DDBJ databases">
        <title>Whole Genome Sequence and Molecular Characterization of Siphoviridae / Myoviridae Phage Infecting Clostridium difficile.</title>
        <authorList>
            <person name="Monot M."/>
        </authorList>
    </citation>
    <scope>NUCLEOTIDE SEQUENCE [LARGE SCALE GENOMIC DNA]</scope>
</reference>
<sequence length="127" mass="15035">MGFKKLPDSELKVMKFIWGLDGNKVASGEVVEAMKQIYDWNKNTTLTILSKLAKKNYLYSQKTSKCTYYTIAVREKDYLKVETKKFFSFFHNNSLKSFFTALNDEENLSDDKLDMLEEWVKNWEEDE</sequence>
<dbReference type="Gene3D" id="1.10.10.10">
    <property type="entry name" value="Winged helix-like DNA-binding domain superfamily/Winged helix DNA-binding domain"/>
    <property type="match status" value="1"/>
</dbReference>
<dbReference type="Proteomes" id="UP000030732">
    <property type="component" value="Segment"/>
</dbReference>
<dbReference type="EMBL" id="LN681539">
    <property type="protein sequence ID" value="CEK40666.1"/>
    <property type="molecule type" value="Genomic_DNA"/>
</dbReference>
<evidence type="ECO:0000256" key="1">
    <source>
        <dbReference type="ARBA" id="ARBA00011046"/>
    </source>
</evidence>
<organism evidence="5 6">
    <name type="scientific">Clostridium phage phiCD505</name>
    <dbReference type="NCBI Taxonomy" id="1582154"/>
    <lineage>
        <taxon>Viruses</taxon>
        <taxon>Duplodnaviria</taxon>
        <taxon>Heunggongvirae</taxon>
        <taxon>Uroviricota</taxon>
        <taxon>Caudoviricetes</taxon>
        <taxon>Colneyvirus</taxon>
        <taxon>Colneyvirus CD505</taxon>
    </lineage>
</organism>